<organism evidence="1 2">
    <name type="scientific">Bellilinea caldifistulae</name>
    <dbReference type="NCBI Taxonomy" id="360411"/>
    <lineage>
        <taxon>Bacteria</taxon>
        <taxon>Bacillati</taxon>
        <taxon>Chloroflexota</taxon>
        <taxon>Anaerolineae</taxon>
        <taxon>Anaerolineales</taxon>
        <taxon>Anaerolineaceae</taxon>
        <taxon>Bellilinea</taxon>
    </lineage>
</organism>
<dbReference type="Proteomes" id="UP000050514">
    <property type="component" value="Unassembled WGS sequence"/>
</dbReference>
<accession>A0A0P6XTZ2</accession>
<comment type="caution">
    <text evidence="1">The sequence shown here is derived from an EMBL/GenBank/DDBJ whole genome shotgun (WGS) entry which is preliminary data.</text>
</comment>
<protein>
    <submittedName>
        <fullName evidence="1">Uncharacterized protein</fullName>
    </submittedName>
</protein>
<evidence type="ECO:0000313" key="1">
    <source>
        <dbReference type="EMBL" id="KPL76774.1"/>
    </source>
</evidence>
<reference evidence="1 2" key="1">
    <citation type="submission" date="2015-07" db="EMBL/GenBank/DDBJ databases">
        <title>Draft genome of Bellilinea caldifistulae DSM 17877.</title>
        <authorList>
            <person name="Hemp J."/>
            <person name="Ward L.M."/>
            <person name="Pace L.A."/>
            <person name="Fischer W.W."/>
        </authorList>
    </citation>
    <scope>NUCLEOTIDE SEQUENCE [LARGE SCALE GENOMIC DNA]</scope>
    <source>
        <strain evidence="1 2">GOMI-1</strain>
    </source>
</reference>
<dbReference type="STRING" id="360411.AC812_05645"/>
<name>A0A0P6XTZ2_9CHLR</name>
<sequence length="59" mass="6512">MKLIGLKKKPAEKQKTAEQAARRIGDHAGLTATVWFCWRKFPVSSQAAAEISPASDTRK</sequence>
<gene>
    <name evidence="1" type="ORF">AC812_05645</name>
</gene>
<keyword evidence="2" id="KW-1185">Reference proteome</keyword>
<evidence type="ECO:0000313" key="2">
    <source>
        <dbReference type="Proteomes" id="UP000050514"/>
    </source>
</evidence>
<proteinExistence type="predicted"/>
<dbReference type="AlphaFoldDB" id="A0A0P6XTZ2"/>
<dbReference type="EMBL" id="LGHJ01000011">
    <property type="protein sequence ID" value="KPL76774.1"/>
    <property type="molecule type" value="Genomic_DNA"/>
</dbReference>